<evidence type="ECO:0000313" key="4">
    <source>
        <dbReference type="Proteomes" id="UP000520156"/>
    </source>
</evidence>
<evidence type="ECO:0000256" key="1">
    <source>
        <dbReference type="SAM" id="MobiDB-lite"/>
    </source>
</evidence>
<sequence length="319" mass="34407">MTRALGRSLELYYIDGRPDGMLTAELFNWTGHVLMAPRTQIATALARPEASYAGIYLLLGELDGAPLAYIGEGEDISARIRSHDVKKDWWSSAVLVTATANKLNKAHVRYLEARLIAEAKSIGRTPLENGTAPNPPSLSEADVAKMEAFLENLFVVLPAVRVDMFIQRARSSDHKASAPKESKQPRQPLPGPETASGDVRFRLELPRKNFSADAVLNERGEFVVLAGSNARPAQNLGSYTGLYNELVRAGVIAPDTAGQLRFASSYVFNSPSAAASVASGTSANGAVGWKHVETGMTYKDWEAQRLGNGDGFAESPFGN</sequence>
<dbReference type="Proteomes" id="UP000520156">
    <property type="component" value="Unassembled WGS sequence"/>
</dbReference>
<evidence type="ECO:0000259" key="2">
    <source>
        <dbReference type="Pfam" id="PF14267"/>
    </source>
</evidence>
<name>A0A7X1FAR5_9SPHN</name>
<keyword evidence="4" id="KW-1185">Reference proteome</keyword>
<proteinExistence type="predicted"/>
<dbReference type="InterPro" id="IPR025579">
    <property type="entry name" value="DUF4357"/>
</dbReference>
<evidence type="ECO:0000313" key="3">
    <source>
        <dbReference type="EMBL" id="MBC2653289.1"/>
    </source>
</evidence>
<dbReference type="CDD" id="cd10447">
    <property type="entry name" value="GIY-YIG_unchar_2"/>
    <property type="match status" value="1"/>
</dbReference>
<dbReference type="RefSeq" id="WP_185684673.1">
    <property type="nucleotide sequence ID" value="NZ_JACLAU010000042.1"/>
</dbReference>
<reference evidence="3 4" key="1">
    <citation type="submission" date="2020-08" db="EMBL/GenBank/DDBJ databases">
        <title>The genome sequence of Novosphingobium flavum 4Y4.</title>
        <authorList>
            <person name="Liu Y."/>
        </authorList>
    </citation>
    <scope>NUCLEOTIDE SEQUENCE [LARGE SCALE GENOMIC DNA]</scope>
    <source>
        <strain evidence="3 4">4Y4</strain>
    </source>
</reference>
<feature type="region of interest" description="Disordered" evidence="1">
    <location>
        <begin position="171"/>
        <end position="198"/>
    </location>
</feature>
<comment type="caution">
    <text evidence="3">The sequence shown here is derived from an EMBL/GenBank/DDBJ whole genome shotgun (WGS) entry which is preliminary data.</text>
</comment>
<organism evidence="3 4">
    <name type="scientific">Novosphingobium aerophilum</name>
    <dbReference type="NCBI Taxonomy" id="2839843"/>
    <lineage>
        <taxon>Bacteria</taxon>
        <taxon>Pseudomonadati</taxon>
        <taxon>Pseudomonadota</taxon>
        <taxon>Alphaproteobacteria</taxon>
        <taxon>Sphingomonadales</taxon>
        <taxon>Sphingomonadaceae</taxon>
        <taxon>Novosphingobium</taxon>
    </lineage>
</organism>
<dbReference type="EMBL" id="JACLAU010000042">
    <property type="protein sequence ID" value="MBC2653289.1"/>
    <property type="molecule type" value="Genomic_DNA"/>
</dbReference>
<dbReference type="AlphaFoldDB" id="A0A7X1FAR5"/>
<protein>
    <submittedName>
        <fullName evidence="3">GIY-YIG nuclease family protein</fullName>
    </submittedName>
</protein>
<dbReference type="Pfam" id="PF14267">
    <property type="entry name" value="DUF4357"/>
    <property type="match status" value="1"/>
</dbReference>
<gene>
    <name evidence="3" type="ORF">H7F49_16495</name>
</gene>
<feature type="compositionally biased region" description="Basic and acidic residues" evidence="1">
    <location>
        <begin position="171"/>
        <end position="184"/>
    </location>
</feature>
<feature type="domain" description="DUF4357" evidence="2">
    <location>
        <begin position="244"/>
        <end position="297"/>
    </location>
</feature>
<accession>A0A7X1FAR5</accession>